<protein>
    <submittedName>
        <fullName evidence="2">Uncharacterized protein</fullName>
    </submittedName>
</protein>
<gene>
    <name evidence="2" type="ORF">NDU88_001111</name>
</gene>
<comment type="caution">
    <text evidence="2">The sequence shown here is derived from an EMBL/GenBank/DDBJ whole genome shotgun (WGS) entry which is preliminary data.</text>
</comment>
<organism evidence="2 3">
    <name type="scientific">Pleurodeles waltl</name>
    <name type="common">Iberian ribbed newt</name>
    <dbReference type="NCBI Taxonomy" id="8319"/>
    <lineage>
        <taxon>Eukaryota</taxon>
        <taxon>Metazoa</taxon>
        <taxon>Chordata</taxon>
        <taxon>Craniata</taxon>
        <taxon>Vertebrata</taxon>
        <taxon>Euteleostomi</taxon>
        <taxon>Amphibia</taxon>
        <taxon>Batrachia</taxon>
        <taxon>Caudata</taxon>
        <taxon>Salamandroidea</taxon>
        <taxon>Salamandridae</taxon>
        <taxon>Pleurodelinae</taxon>
        <taxon>Pleurodeles</taxon>
    </lineage>
</organism>
<feature type="region of interest" description="Disordered" evidence="1">
    <location>
        <begin position="44"/>
        <end position="88"/>
    </location>
</feature>
<dbReference type="AlphaFoldDB" id="A0AAV7SA26"/>
<keyword evidence="3" id="KW-1185">Reference proteome</keyword>
<evidence type="ECO:0000313" key="2">
    <source>
        <dbReference type="EMBL" id="KAJ1160615.1"/>
    </source>
</evidence>
<dbReference type="Proteomes" id="UP001066276">
    <property type="component" value="Chromosome 4_2"/>
</dbReference>
<reference evidence="2" key="1">
    <citation type="journal article" date="2022" name="bioRxiv">
        <title>Sequencing and chromosome-scale assembly of the giantPleurodeles waltlgenome.</title>
        <authorList>
            <person name="Brown T."/>
            <person name="Elewa A."/>
            <person name="Iarovenko S."/>
            <person name="Subramanian E."/>
            <person name="Araus A.J."/>
            <person name="Petzold A."/>
            <person name="Susuki M."/>
            <person name="Suzuki K.-i.T."/>
            <person name="Hayashi T."/>
            <person name="Toyoda A."/>
            <person name="Oliveira C."/>
            <person name="Osipova E."/>
            <person name="Leigh N.D."/>
            <person name="Simon A."/>
            <person name="Yun M.H."/>
        </authorList>
    </citation>
    <scope>NUCLEOTIDE SEQUENCE</scope>
    <source>
        <strain evidence="2">20211129_DDA</strain>
        <tissue evidence="2">Liver</tissue>
    </source>
</reference>
<dbReference type="EMBL" id="JANPWB010000008">
    <property type="protein sequence ID" value="KAJ1160615.1"/>
    <property type="molecule type" value="Genomic_DNA"/>
</dbReference>
<proteinExistence type="predicted"/>
<accession>A0AAV7SA26</accession>
<name>A0AAV7SA26_PLEWA</name>
<sequence length="140" mass="15586">MPHATRRCFGMSRKLMSVLKSGTAPHKLPLTQLDRALGRSASRCCQGNREPAEGQPLPVPRDVTSGDSSCRWKRESEAERREEDVGSGGLRRTVLQRRSCCSLLWTCALCRRWHICPPRRLGPPLPVLTGTVRGTGLRPD</sequence>
<evidence type="ECO:0000313" key="3">
    <source>
        <dbReference type="Proteomes" id="UP001066276"/>
    </source>
</evidence>
<evidence type="ECO:0000256" key="1">
    <source>
        <dbReference type="SAM" id="MobiDB-lite"/>
    </source>
</evidence>
<feature type="compositionally biased region" description="Basic and acidic residues" evidence="1">
    <location>
        <begin position="70"/>
        <end position="84"/>
    </location>
</feature>